<proteinExistence type="inferred from homology"/>
<evidence type="ECO:0000256" key="7">
    <source>
        <dbReference type="ARBA" id="ARBA00022840"/>
    </source>
</evidence>
<evidence type="ECO:0000256" key="10">
    <source>
        <dbReference type="RuleBase" id="RU000578"/>
    </source>
</evidence>
<reference evidence="12 13" key="1">
    <citation type="submission" date="2021-04" db="EMBL/GenBank/DDBJ databases">
        <authorList>
            <person name="Rodrigo-Torres L."/>
            <person name="Arahal R. D."/>
            <person name="Lucena T."/>
        </authorList>
    </citation>
    <scope>NUCLEOTIDE SEQUENCE [LARGE SCALE GENOMIC DNA]</scope>
    <source>
        <strain evidence="12 13">CECT 30171</strain>
    </source>
</reference>
<dbReference type="PROSITE" id="PS00617">
    <property type="entry name" value="RECF_1"/>
    <property type="match status" value="1"/>
</dbReference>
<keyword evidence="9 10" id="KW-0234">DNA repair</keyword>
<dbReference type="InterPro" id="IPR018078">
    <property type="entry name" value="DNA-binding_RecF_CS"/>
</dbReference>
<accession>A0ABM8UBM9</accession>
<evidence type="ECO:0000256" key="3">
    <source>
        <dbReference type="ARBA" id="ARBA00020170"/>
    </source>
</evidence>
<dbReference type="PANTHER" id="PTHR32182">
    <property type="entry name" value="DNA REPLICATION AND REPAIR PROTEIN RECF"/>
    <property type="match status" value="1"/>
</dbReference>
<dbReference type="PROSITE" id="PS00618">
    <property type="entry name" value="RECF_2"/>
    <property type="match status" value="1"/>
</dbReference>
<keyword evidence="9 10" id="KW-0227">DNA damage</keyword>
<evidence type="ECO:0000256" key="2">
    <source>
        <dbReference type="ARBA" id="ARBA00008016"/>
    </source>
</evidence>
<keyword evidence="4 9" id="KW-0963">Cytoplasm</keyword>
<dbReference type="InterPro" id="IPR027417">
    <property type="entry name" value="P-loop_NTPase"/>
</dbReference>
<evidence type="ECO:0000256" key="6">
    <source>
        <dbReference type="ARBA" id="ARBA00022741"/>
    </source>
</evidence>
<evidence type="ECO:0000256" key="5">
    <source>
        <dbReference type="ARBA" id="ARBA00022705"/>
    </source>
</evidence>
<keyword evidence="13" id="KW-1185">Reference proteome</keyword>
<keyword evidence="9 10" id="KW-0742">SOS response</keyword>
<dbReference type="Pfam" id="PF02463">
    <property type="entry name" value="SMC_N"/>
    <property type="match status" value="1"/>
</dbReference>
<dbReference type="InterPro" id="IPR042174">
    <property type="entry name" value="RecF_2"/>
</dbReference>
<dbReference type="HAMAP" id="MF_00365">
    <property type="entry name" value="RecF"/>
    <property type="match status" value="1"/>
</dbReference>
<keyword evidence="8 9" id="KW-0238">DNA-binding</keyword>
<evidence type="ECO:0000313" key="13">
    <source>
        <dbReference type="Proteomes" id="UP000680116"/>
    </source>
</evidence>
<name>A0ABM8UBM9_9GAMM</name>
<comment type="function">
    <text evidence="9 10">The RecF protein is involved in DNA metabolism; it is required for DNA replication and normal SOS inducibility. RecF binds preferentially to single-stranded, linear DNA. It also seems to bind ATP.</text>
</comment>
<dbReference type="NCBIfam" id="TIGR00611">
    <property type="entry name" value="recf"/>
    <property type="match status" value="1"/>
</dbReference>
<dbReference type="Proteomes" id="UP000680116">
    <property type="component" value="Chromosome"/>
</dbReference>
<dbReference type="InterPro" id="IPR001238">
    <property type="entry name" value="DNA-binding_RecF"/>
</dbReference>
<organism evidence="12 13">
    <name type="scientific">Novilysobacter luteus</name>
    <dbReference type="NCBI Taxonomy" id="2822368"/>
    <lineage>
        <taxon>Bacteria</taxon>
        <taxon>Pseudomonadati</taxon>
        <taxon>Pseudomonadota</taxon>
        <taxon>Gammaproteobacteria</taxon>
        <taxon>Lysobacterales</taxon>
        <taxon>Lysobacteraceae</taxon>
        <taxon>Novilysobacter</taxon>
    </lineage>
</organism>
<gene>
    <name evidence="9 12" type="primary">recF</name>
    <name evidence="12" type="ORF">LYB30171_00026</name>
</gene>
<evidence type="ECO:0000256" key="1">
    <source>
        <dbReference type="ARBA" id="ARBA00004496"/>
    </source>
</evidence>
<evidence type="ECO:0000256" key="4">
    <source>
        <dbReference type="ARBA" id="ARBA00022490"/>
    </source>
</evidence>
<evidence type="ECO:0000256" key="8">
    <source>
        <dbReference type="ARBA" id="ARBA00023125"/>
    </source>
</evidence>
<evidence type="ECO:0000313" key="12">
    <source>
        <dbReference type="EMBL" id="CAG4967343.1"/>
    </source>
</evidence>
<dbReference type="PANTHER" id="PTHR32182:SF0">
    <property type="entry name" value="DNA REPLICATION AND REPAIR PROTEIN RECF"/>
    <property type="match status" value="1"/>
</dbReference>
<dbReference type="SUPFAM" id="SSF52540">
    <property type="entry name" value="P-loop containing nucleoside triphosphate hydrolases"/>
    <property type="match status" value="1"/>
</dbReference>
<feature type="domain" description="RecF/RecN/SMC N-terminal" evidence="11">
    <location>
        <begin position="25"/>
        <end position="363"/>
    </location>
</feature>
<dbReference type="Gene3D" id="1.20.1050.90">
    <property type="entry name" value="RecF/RecN/SMC, N-terminal domain"/>
    <property type="match status" value="1"/>
</dbReference>
<dbReference type="InterPro" id="IPR003395">
    <property type="entry name" value="RecF/RecN/SMC_N"/>
</dbReference>
<keyword evidence="7 9" id="KW-0067">ATP-binding</keyword>
<dbReference type="Gene3D" id="3.40.50.300">
    <property type="entry name" value="P-loop containing nucleotide triphosphate hydrolases"/>
    <property type="match status" value="1"/>
</dbReference>
<comment type="similarity">
    <text evidence="2 9 10">Belongs to the RecF family.</text>
</comment>
<dbReference type="EMBL" id="OU015430">
    <property type="protein sequence ID" value="CAG4967343.1"/>
    <property type="molecule type" value="Genomic_DNA"/>
</dbReference>
<feature type="binding site" evidence="9">
    <location>
        <begin position="52"/>
        <end position="59"/>
    </location>
    <ligand>
        <name>ATP</name>
        <dbReference type="ChEBI" id="CHEBI:30616"/>
    </ligand>
</feature>
<protein>
    <recommendedName>
        <fullName evidence="3 9">DNA replication and repair protein RecF</fullName>
    </recommendedName>
</protein>
<keyword evidence="6 9" id="KW-0547">Nucleotide-binding</keyword>
<evidence type="ECO:0000256" key="9">
    <source>
        <dbReference type="HAMAP-Rule" id="MF_00365"/>
    </source>
</evidence>
<evidence type="ECO:0000259" key="11">
    <source>
        <dbReference type="Pfam" id="PF02463"/>
    </source>
</evidence>
<sequence length="393" mass="42395">MRARPVRACCCVADAQPGRGGGVRVTRLDLRNVRRFEEASWRPGPGLNVITGDNGAGKSTVLEALHLMAYGRSFRGRVRDGLIRTGAPALEVFVEWQQVGSGTPHAGGGVTRRAGLRHSGADWSGRIDGAQVSQLGELIAALAVVTFEPGSHALVSGSADTRRRYLDWGLFHVEHEFMPIWRRYSRALKQRNALLKSRGGSAQLDAWDHELATAGEQLSSHREGYLTMLEPAYRQIGRDLVPSLGDVALEYAPGWRRHEVPLADALLLNRARDQQAGFTSVGPHRADFRLGFSALPGREALSRGQAKLVALSALLAQAQHLASWCGEWPVIALDDLASELDHSHQMRVIERLGASGAQVLVTGTAVPAALASGSSGVVRFHVEHGRIAPAEPA</sequence>
<keyword evidence="5 9" id="KW-0235">DNA replication</keyword>
<comment type="subcellular location">
    <subcellularLocation>
        <location evidence="1 9 10">Cytoplasm</location>
    </subcellularLocation>
</comment>